<evidence type="ECO:0000256" key="3">
    <source>
        <dbReference type="ARBA" id="ARBA00022617"/>
    </source>
</evidence>
<evidence type="ECO:0000256" key="6">
    <source>
        <dbReference type="ARBA" id="ARBA00023004"/>
    </source>
</evidence>
<keyword evidence="10" id="KW-1133">Transmembrane helix</keyword>
<keyword evidence="10" id="KW-0472">Membrane</keyword>
<keyword evidence="12" id="KW-1185">Reference proteome</keyword>
<evidence type="ECO:0000256" key="9">
    <source>
        <dbReference type="RuleBase" id="RU000461"/>
    </source>
</evidence>
<keyword evidence="10" id="KW-0812">Transmembrane</keyword>
<dbReference type="GO" id="GO:0005506">
    <property type="term" value="F:iron ion binding"/>
    <property type="evidence" value="ECO:0007669"/>
    <property type="project" value="InterPro"/>
</dbReference>
<evidence type="ECO:0000256" key="5">
    <source>
        <dbReference type="ARBA" id="ARBA00023002"/>
    </source>
</evidence>
<protein>
    <submittedName>
        <fullName evidence="11">(diamondback moth) hypothetical protein</fullName>
    </submittedName>
</protein>
<dbReference type="PANTHER" id="PTHR24291:SF187">
    <property type="entry name" value="CYTOCHROME P450 4AE1-RELATED"/>
    <property type="match status" value="1"/>
</dbReference>
<evidence type="ECO:0000256" key="2">
    <source>
        <dbReference type="ARBA" id="ARBA00010617"/>
    </source>
</evidence>
<dbReference type="Gene3D" id="1.10.630.10">
    <property type="entry name" value="Cytochrome P450"/>
    <property type="match status" value="1"/>
</dbReference>
<proteinExistence type="inferred from homology"/>
<comment type="similarity">
    <text evidence="2 9">Belongs to the cytochrome P450 family.</text>
</comment>
<keyword evidence="4 8" id="KW-0479">Metal-binding</keyword>
<evidence type="ECO:0000256" key="7">
    <source>
        <dbReference type="ARBA" id="ARBA00023033"/>
    </source>
</evidence>
<dbReference type="EMBL" id="CAJHNJ030000029">
    <property type="protein sequence ID" value="CAG9124019.1"/>
    <property type="molecule type" value="Genomic_DNA"/>
</dbReference>
<keyword evidence="3 8" id="KW-0349">Heme</keyword>
<comment type="caution">
    <text evidence="11">The sequence shown here is derived from an EMBL/GenBank/DDBJ whole genome shotgun (WGS) entry which is preliminary data.</text>
</comment>
<evidence type="ECO:0000313" key="11">
    <source>
        <dbReference type="EMBL" id="CAG9124019.1"/>
    </source>
</evidence>
<dbReference type="GO" id="GO:0020037">
    <property type="term" value="F:heme binding"/>
    <property type="evidence" value="ECO:0007669"/>
    <property type="project" value="InterPro"/>
</dbReference>
<dbReference type="Pfam" id="PF00067">
    <property type="entry name" value="p450"/>
    <property type="match status" value="1"/>
</dbReference>
<dbReference type="PANTHER" id="PTHR24291">
    <property type="entry name" value="CYTOCHROME P450 FAMILY 4"/>
    <property type="match status" value="1"/>
</dbReference>
<dbReference type="PRINTS" id="PR00385">
    <property type="entry name" value="P450"/>
</dbReference>
<dbReference type="GO" id="GO:0016705">
    <property type="term" value="F:oxidoreductase activity, acting on paired donors, with incorporation or reduction of molecular oxygen"/>
    <property type="evidence" value="ECO:0007669"/>
    <property type="project" value="InterPro"/>
</dbReference>
<keyword evidence="5 9" id="KW-0560">Oxidoreductase</keyword>
<reference evidence="11" key="1">
    <citation type="submission" date="2020-11" db="EMBL/GenBank/DDBJ databases">
        <authorList>
            <person name="Whiteford S."/>
        </authorList>
    </citation>
    <scope>NUCLEOTIDE SEQUENCE</scope>
</reference>
<dbReference type="InterPro" id="IPR001128">
    <property type="entry name" value="Cyt_P450"/>
</dbReference>
<feature type="binding site" description="axial binding residue" evidence="8">
    <location>
        <position position="467"/>
    </location>
    <ligand>
        <name>heme</name>
        <dbReference type="ChEBI" id="CHEBI:30413"/>
    </ligand>
    <ligandPart>
        <name>Fe</name>
        <dbReference type="ChEBI" id="CHEBI:18248"/>
    </ligandPart>
</feature>
<dbReference type="PROSITE" id="PS00086">
    <property type="entry name" value="CYTOCHROME_P450"/>
    <property type="match status" value="1"/>
</dbReference>
<keyword evidence="7 9" id="KW-0503">Monooxygenase</keyword>
<dbReference type="InterPro" id="IPR050196">
    <property type="entry name" value="Cytochrome_P450_Monoox"/>
</dbReference>
<dbReference type="Proteomes" id="UP000653454">
    <property type="component" value="Unassembled WGS sequence"/>
</dbReference>
<dbReference type="InterPro" id="IPR017972">
    <property type="entry name" value="Cyt_P450_CS"/>
</dbReference>
<dbReference type="GO" id="GO:0004497">
    <property type="term" value="F:monooxygenase activity"/>
    <property type="evidence" value="ECO:0007669"/>
    <property type="project" value="UniProtKB-KW"/>
</dbReference>
<evidence type="ECO:0000256" key="1">
    <source>
        <dbReference type="ARBA" id="ARBA00001971"/>
    </source>
</evidence>
<evidence type="ECO:0000256" key="8">
    <source>
        <dbReference type="PIRSR" id="PIRSR602401-1"/>
    </source>
</evidence>
<dbReference type="AlphaFoldDB" id="A0A8S4F728"/>
<sequence length="521" mass="59670">MKEIKKTQAVIHQSIAMLLTVAVVFLATLAVFWFFYSSEYRRKLALLKTEPYLPFFGHVLRLTKNGNSSVLPVLEKMWNNLGRDKYLVKLGPLDQVIITKTEDIELILSSNVLIEKNFVYKFLEPWFGNGLLILTGKKWRSHRKMLTPAFHFKILESYVEVFQEEAQVLADQLLDQGDGDIEMSHITSQRSLFALCRTAIGFDMNVNKDMSDFAASTQMIKKIMNQRVFSSWKFIDPLYQLTGEAKKLRECLNVTHSTFFTALRAKQESMKEMMELIASGKETLESITKEDDFFTKKRMTFIELLLLSKTPEGEPLTDEDIKNEVKTFMSAGHETTAMAAAFIMYCLAMNPDVQNKAFQEQLEISGGDLTKPLTYKNVQDMKYMERVVKESLRLYPSVVAMGRKITEPTVLKDGTELPVGVSVLLVPYFTHRNPEVFKDPLKFDPDRFLEQVSLYSYYPFSAGSRNCIGQKLAMTMLKCWMGTVIRTVELFPPEGAHPEVIVEITINSATGVNARARRRQY</sequence>
<comment type="cofactor">
    <cofactor evidence="1 8">
        <name>heme</name>
        <dbReference type="ChEBI" id="CHEBI:30413"/>
    </cofactor>
</comment>
<organism evidence="11 12">
    <name type="scientific">Plutella xylostella</name>
    <name type="common">Diamondback moth</name>
    <name type="synonym">Plutella maculipennis</name>
    <dbReference type="NCBI Taxonomy" id="51655"/>
    <lineage>
        <taxon>Eukaryota</taxon>
        <taxon>Metazoa</taxon>
        <taxon>Ecdysozoa</taxon>
        <taxon>Arthropoda</taxon>
        <taxon>Hexapoda</taxon>
        <taxon>Insecta</taxon>
        <taxon>Pterygota</taxon>
        <taxon>Neoptera</taxon>
        <taxon>Endopterygota</taxon>
        <taxon>Lepidoptera</taxon>
        <taxon>Glossata</taxon>
        <taxon>Ditrysia</taxon>
        <taxon>Yponomeutoidea</taxon>
        <taxon>Plutellidae</taxon>
        <taxon>Plutella</taxon>
    </lineage>
</organism>
<evidence type="ECO:0000313" key="12">
    <source>
        <dbReference type="Proteomes" id="UP000653454"/>
    </source>
</evidence>
<name>A0A8S4F728_PLUXY</name>
<gene>
    <name evidence="11" type="ORF">PLXY2_LOCUS8073</name>
</gene>
<dbReference type="InterPro" id="IPR036396">
    <property type="entry name" value="Cyt_P450_sf"/>
</dbReference>
<dbReference type="InterPro" id="IPR002401">
    <property type="entry name" value="Cyt_P450_E_grp-I"/>
</dbReference>
<accession>A0A8S4F728</accession>
<dbReference type="CDD" id="cd20628">
    <property type="entry name" value="CYP4"/>
    <property type="match status" value="1"/>
</dbReference>
<dbReference type="PRINTS" id="PR00463">
    <property type="entry name" value="EP450I"/>
</dbReference>
<evidence type="ECO:0000256" key="4">
    <source>
        <dbReference type="ARBA" id="ARBA00022723"/>
    </source>
</evidence>
<evidence type="ECO:0000256" key="10">
    <source>
        <dbReference type="SAM" id="Phobius"/>
    </source>
</evidence>
<feature type="transmembrane region" description="Helical" evidence="10">
    <location>
        <begin position="15"/>
        <end position="36"/>
    </location>
</feature>
<keyword evidence="6 8" id="KW-0408">Iron</keyword>
<dbReference type="SUPFAM" id="SSF48264">
    <property type="entry name" value="Cytochrome P450"/>
    <property type="match status" value="1"/>
</dbReference>